<comment type="caution">
    <text evidence="1">The sequence shown here is derived from an EMBL/GenBank/DDBJ whole genome shotgun (WGS) entry which is preliminary data.</text>
</comment>
<gene>
    <name evidence="1" type="ORF">HDF08_003120</name>
</gene>
<dbReference type="AlphaFoldDB" id="A0A852VDQ7"/>
<proteinExistence type="predicted"/>
<protein>
    <submittedName>
        <fullName evidence="1">Uncharacterized protein</fullName>
    </submittedName>
</protein>
<evidence type="ECO:0000313" key="2">
    <source>
        <dbReference type="Proteomes" id="UP000564385"/>
    </source>
</evidence>
<dbReference type="EMBL" id="JACCCU010000002">
    <property type="protein sequence ID" value="NYF91018.1"/>
    <property type="molecule type" value="Genomic_DNA"/>
</dbReference>
<sequence>MQRRNTGILRYAQDDARIIEAADDSQMIEAAIDNGNSKGKCCRFFDCVAHKSVRNFIQNDSVFSGGLGSFDAGASFGTAPALGRGLE</sequence>
<organism evidence="1 2">
    <name type="scientific">Tunturiibacter lichenicola</name>
    <dbReference type="NCBI Taxonomy" id="2051959"/>
    <lineage>
        <taxon>Bacteria</taxon>
        <taxon>Pseudomonadati</taxon>
        <taxon>Acidobacteriota</taxon>
        <taxon>Terriglobia</taxon>
        <taxon>Terriglobales</taxon>
        <taxon>Acidobacteriaceae</taxon>
        <taxon>Tunturiibacter</taxon>
    </lineage>
</organism>
<evidence type="ECO:0000313" key="1">
    <source>
        <dbReference type="EMBL" id="NYF91018.1"/>
    </source>
</evidence>
<name>A0A852VDQ7_9BACT</name>
<reference evidence="1 2" key="1">
    <citation type="submission" date="2020-07" db="EMBL/GenBank/DDBJ databases">
        <title>Genomic Encyclopedia of Type Strains, Phase IV (KMG-V): Genome sequencing to study the core and pangenomes of soil and plant-associated prokaryotes.</title>
        <authorList>
            <person name="Whitman W."/>
        </authorList>
    </citation>
    <scope>NUCLEOTIDE SEQUENCE [LARGE SCALE GENOMIC DNA]</scope>
    <source>
        <strain evidence="1 2">M8UP22</strain>
    </source>
</reference>
<dbReference type="Proteomes" id="UP000564385">
    <property type="component" value="Unassembled WGS sequence"/>
</dbReference>
<accession>A0A852VDQ7</accession>